<accession>A0A941EX16</accession>
<feature type="non-terminal residue" evidence="2">
    <location>
        <position position="131"/>
    </location>
</feature>
<dbReference type="InterPro" id="IPR007138">
    <property type="entry name" value="ABM_dom"/>
</dbReference>
<keyword evidence="2" id="KW-0503">Monooxygenase</keyword>
<keyword evidence="2" id="KW-0560">Oxidoreductase</keyword>
<protein>
    <submittedName>
        <fullName evidence="2">Antibiotic biosynthesis monooxygenase</fullName>
    </submittedName>
</protein>
<proteinExistence type="predicted"/>
<dbReference type="Pfam" id="PF03992">
    <property type="entry name" value="ABM"/>
    <property type="match status" value="1"/>
</dbReference>
<dbReference type="Proteomes" id="UP000675781">
    <property type="component" value="Unassembled WGS sequence"/>
</dbReference>
<evidence type="ECO:0000313" key="3">
    <source>
        <dbReference type="Proteomes" id="UP000675781"/>
    </source>
</evidence>
<sequence>MSTVYDAQTLTPGAATSRLRVVLLLDVLDGHEQKFLAAYDQIRLQVADVQGHISDQLCQSLGNGSQWLITSEWDSAEPFLQWVESDEHRAVVEPLHVCVSETRSLRFLIARETPEPGAAAARNAVPAPTAA</sequence>
<dbReference type="GO" id="GO:0004497">
    <property type="term" value="F:monooxygenase activity"/>
    <property type="evidence" value="ECO:0007669"/>
    <property type="project" value="UniProtKB-KW"/>
</dbReference>
<organism evidence="2 3">
    <name type="scientific">Actinospica durhamensis</name>
    <dbReference type="NCBI Taxonomy" id="1508375"/>
    <lineage>
        <taxon>Bacteria</taxon>
        <taxon>Bacillati</taxon>
        <taxon>Actinomycetota</taxon>
        <taxon>Actinomycetes</taxon>
        <taxon>Catenulisporales</taxon>
        <taxon>Actinospicaceae</taxon>
        <taxon>Actinospica</taxon>
    </lineage>
</organism>
<keyword evidence="3" id="KW-1185">Reference proteome</keyword>
<dbReference type="Gene3D" id="3.30.70.100">
    <property type="match status" value="1"/>
</dbReference>
<gene>
    <name evidence="2" type="ORF">KDL01_36450</name>
</gene>
<comment type="caution">
    <text evidence="2">The sequence shown here is derived from an EMBL/GenBank/DDBJ whole genome shotgun (WGS) entry which is preliminary data.</text>
</comment>
<dbReference type="AlphaFoldDB" id="A0A941EX16"/>
<dbReference type="EMBL" id="JAGSOG010000334">
    <property type="protein sequence ID" value="MBR7838816.1"/>
    <property type="molecule type" value="Genomic_DNA"/>
</dbReference>
<name>A0A941EX16_9ACTN</name>
<feature type="domain" description="ABM" evidence="1">
    <location>
        <begin position="19"/>
        <end position="107"/>
    </location>
</feature>
<dbReference type="PROSITE" id="PS51725">
    <property type="entry name" value="ABM"/>
    <property type="match status" value="1"/>
</dbReference>
<evidence type="ECO:0000313" key="2">
    <source>
        <dbReference type="EMBL" id="MBR7838816.1"/>
    </source>
</evidence>
<dbReference type="InterPro" id="IPR011008">
    <property type="entry name" value="Dimeric_a/b-barrel"/>
</dbReference>
<evidence type="ECO:0000259" key="1">
    <source>
        <dbReference type="PROSITE" id="PS51725"/>
    </source>
</evidence>
<reference evidence="2" key="1">
    <citation type="submission" date="2021-04" db="EMBL/GenBank/DDBJ databases">
        <title>Genome based classification of Actinospica acidithermotolerans sp. nov., an actinobacterium isolated from an Indonesian hot spring.</title>
        <authorList>
            <person name="Kusuma A.B."/>
            <person name="Putra K.E."/>
            <person name="Nafisah S."/>
            <person name="Loh J."/>
            <person name="Nouioui I."/>
            <person name="Goodfellow M."/>
        </authorList>
    </citation>
    <scope>NUCLEOTIDE SEQUENCE</scope>
    <source>
        <strain evidence="2">CSCA 57</strain>
    </source>
</reference>
<dbReference type="SUPFAM" id="SSF54909">
    <property type="entry name" value="Dimeric alpha+beta barrel"/>
    <property type="match status" value="1"/>
</dbReference>